<dbReference type="InterPro" id="IPR024660">
    <property type="entry name" value="UCS_central_dom"/>
</dbReference>
<feature type="domain" description="UNC-45/Cro1/She4 central" evidence="11">
    <location>
        <begin position="341"/>
        <end position="486"/>
    </location>
</feature>
<keyword evidence="6" id="KW-0963">Cytoplasm</keyword>
<dbReference type="SMART" id="SM00028">
    <property type="entry name" value="TPR"/>
    <property type="match status" value="3"/>
</dbReference>
<dbReference type="GO" id="GO:0030018">
    <property type="term" value="C:Z disc"/>
    <property type="evidence" value="ECO:0007669"/>
    <property type="project" value="UniProtKB-SubCell"/>
</dbReference>
<dbReference type="Proteomes" id="UP000504618">
    <property type="component" value="Unplaced"/>
</dbReference>
<gene>
    <name evidence="13" type="primary">LOC112461863</name>
</gene>
<dbReference type="SUPFAM" id="SSF48452">
    <property type="entry name" value="TPR-like"/>
    <property type="match status" value="1"/>
</dbReference>
<keyword evidence="8" id="KW-0221">Differentiation</keyword>
<dbReference type="InterPro" id="IPR011989">
    <property type="entry name" value="ARM-like"/>
</dbReference>
<dbReference type="GO" id="GO:0007517">
    <property type="term" value="P:muscle organ development"/>
    <property type="evidence" value="ECO:0007669"/>
    <property type="project" value="UniProtKB-KW"/>
</dbReference>
<dbReference type="Pfam" id="PF11701">
    <property type="entry name" value="UNC45-central"/>
    <property type="match status" value="1"/>
</dbReference>
<keyword evidence="7" id="KW-0517">Myogenesis</keyword>
<dbReference type="InterPro" id="IPR011990">
    <property type="entry name" value="TPR-like_helical_dom_sf"/>
</dbReference>
<evidence type="ECO:0000256" key="9">
    <source>
        <dbReference type="ARBA" id="ARBA00022803"/>
    </source>
</evidence>
<reference evidence="13" key="1">
    <citation type="submission" date="2025-08" db="UniProtKB">
        <authorList>
            <consortium name="RefSeq"/>
        </authorList>
    </citation>
    <scope>IDENTIFICATION</scope>
    <source>
        <tissue evidence="13">Whole body</tissue>
    </source>
</reference>
<dbReference type="RefSeq" id="XP_024883039.1">
    <property type="nucleotide sequence ID" value="XM_025027271.1"/>
</dbReference>
<dbReference type="PANTHER" id="PTHR45994:SF1">
    <property type="entry name" value="FI21225P1"/>
    <property type="match status" value="1"/>
</dbReference>
<evidence type="ECO:0000256" key="6">
    <source>
        <dbReference type="ARBA" id="ARBA00022490"/>
    </source>
</evidence>
<sequence length="948" mass="107659">MTAQEWKKKGDEDFNHENWSEALSHYTNAIKLVTEDNAEKAVYYKFRAATYLNICDYDRAIKDCDSVLKICYNDAEALYRKCQALKAVGRFEEALRNAEIIISSMPDNKIVQSVMSQLLKILQECRENARISTEVSEMMDLAFNMRADNQKRENAMNNLFVLARGNAGAEEILKKEGVHKLAQLVKAEENEKVTCTAIRIVGTLCKNNISRTEFVVKYVGLLWCLEMINCTSIRRVNASQYCLQNILNTYSGMTNNPDSKLDKALCKKYKKEIFMILSFLLNSITSRTISGLARDALIGLITRNIHYTALNWAKRLVDLGGLQRLMEMASETMKYECESSMDITSSTRTIISVCLTKIYENMWCEDDKRKFVDAIAEFIEDKLRSSDIDSNKVRIVLAITTLIFGSLDDVVDVIIFKRLISDMMLLMSKTNDLLQQKVVCECIVAAIIKYNTANVFICRNINTLENLYQSKDDSIRVQALVGLCKLSRFDDSFLRNSATIDPFTDKATKKLTKICRQLLINPKKEDDTIWAIKGLSYLTFDAEIKEKFIEDQRSFKRVVQVMNELAKTGDQSVLYAVATTLVNLCNAYDDQELIPEMKELLMFSSYHHFFARSQKLNHDEFVTKRRCTLAKADVTSTLVSLAKTDSQNCKELVARVFHAICSQQELREIIVQQGGTEALLSLALSGTDKGKKHASRALVYLGLRRHPEVAFSGQIIMEVVRPMVNLLNPECSVYENSETLTALRNLASVNDHTRQRIFNEAGFPKIADYINSKHYILKLRSAQLLDNLTLCREVAIRCYKQDNSDVISLVSETLYADENKNMYKVNAGVLTRVTAISKSTCENILNTDPTLKELSNFLANSDGELQCRGIKILLNIMRNSKDAAAKIIETDVMKSLRALSKNDNAQNKEVKELASLALEIVAEWVTNQEKRSKGYESSQSIDNKEYID</sequence>
<dbReference type="InterPro" id="IPR019734">
    <property type="entry name" value="TPR_rpt"/>
</dbReference>
<dbReference type="GO" id="GO:0048471">
    <property type="term" value="C:perinuclear region of cytoplasm"/>
    <property type="evidence" value="ECO:0007669"/>
    <property type="project" value="UniProtKB-SubCell"/>
</dbReference>
<evidence type="ECO:0000313" key="13">
    <source>
        <dbReference type="RefSeq" id="XP_024883039.1"/>
    </source>
</evidence>
<dbReference type="Gene3D" id="1.25.10.10">
    <property type="entry name" value="Leucine-rich Repeat Variant"/>
    <property type="match status" value="2"/>
</dbReference>
<dbReference type="SUPFAM" id="SSF48371">
    <property type="entry name" value="ARM repeat"/>
    <property type="match status" value="2"/>
</dbReference>
<accession>A0A6J1QKT2</accession>
<dbReference type="AlphaFoldDB" id="A0A6J1QKT2"/>
<dbReference type="InterPro" id="IPR000225">
    <property type="entry name" value="Armadillo"/>
</dbReference>
<evidence type="ECO:0000256" key="10">
    <source>
        <dbReference type="ARBA" id="ARBA00023186"/>
    </source>
</evidence>
<keyword evidence="10" id="KW-0143">Chaperone</keyword>
<protein>
    <recommendedName>
        <fullName evidence="4">Protein unc-45 homolog B</fullName>
    </recommendedName>
</protein>
<keyword evidence="12" id="KW-1185">Reference proteome</keyword>
<keyword evidence="9" id="KW-0802">TPR repeat</keyword>
<evidence type="ECO:0000256" key="3">
    <source>
        <dbReference type="ARBA" id="ARBA00004556"/>
    </source>
</evidence>
<evidence type="ECO:0000256" key="7">
    <source>
        <dbReference type="ARBA" id="ARBA00022541"/>
    </source>
</evidence>
<evidence type="ECO:0000256" key="4">
    <source>
        <dbReference type="ARBA" id="ARBA00020768"/>
    </source>
</evidence>
<organism evidence="12 13">
    <name type="scientific">Temnothorax curvispinosus</name>
    <dbReference type="NCBI Taxonomy" id="300111"/>
    <lineage>
        <taxon>Eukaryota</taxon>
        <taxon>Metazoa</taxon>
        <taxon>Ecdysozoa</taxon>
        <taxon>Arthropoda</taxon>
        <taxon>Hexapoda</taxon>
        <taxon>Insecta</taxon>
        <taxon>Pterygota</taxon>
        <taxon>Neoptera</taxon>
        <taxon>Endopterygota</taxon>
        <taxon>Hymenoptera</taxon>
        <taxon>Apocrita</taxon>
        <taxon>Aculeata</taxon>
        <taxon>Formicoidea</taxon>
        <taxon>Formicidae</taxon>
        <taxon>Myrmicinae</taxon>
        <taxon>Temnothorax</taxon>
    </lineage>
</organism>
<dbReference type="GO" id="GO:0051879">
    <property type="term" value="F:Hsp90 protein binding"/>
    <property type="evidence" value="ECO:0007669"/>
    <property type="project" value="TreeGrafter"/>
</dbReference>
<dbReference type="PANTHER" id="PTHR45994">
    <property type="entry name" value="FI21225P1"/>
    <property type="match status" value="1"/>
</dbReference>
<evidence type="ECO:0000256" key="8">
    <source>
        <dbReference type="ARBA" id="ARBA00022782"/>
    </source>
</evidence>
<proteinExistence type="predicted"/>
<dbReference type="Gene3D" id="1.25.40.10">
    <property type="entry name" value="Tetratricopeptide repeat domain"/>
    <property type="match status" value="1"/>
</dbReference>
<dbReference type="SMART" id="SM00185">
    <property type="entry name" value="ARM"/>
    <property type="match status" value="5"/>
</dbReference>
<dbReference type="OrthoDB" id="199930at2759"/>
<evidence type="ECO:0000259" key="11">
    <source>
        <dbReference type="Pfam" id="PF11701"/>
    </source>
</evidence>
<dbReference type="GeneID" id="112461863"/>
<evidence type="ECO:0000256" key="1">
    <source>
        <dbReference type="ARBA" id="ARBA00004161"/>
    </source>
</evidence>
<evidence type="ECO:0000256" key="5">
    <source>
        <dbReference type="ARBA" id="ARBA00022473"/>
    </source>
</evidence>
<dbReference type="GO" id="GO:0031672">
    <property type="term" value="C:A band"/>
    <property type="evidence" value="ECO:0007669"/>
    <property type="project" value="UniProtKB-SubCell"/>
</dbReference>
<name>A0A6J1QKT2_9HYME</name>
<evidence type="ECO:0000256" key="2">
    <source>
        <dbReference type="ARBA" id="ARBA00004216"/>
    </source>
</evidence>
<dbReference type="GO" id="GO:0030154">
    <property type="term" value="P:cell differentiation"/>
    <property type="evidence" value="ECO:0007669"/>
    <property type="project" value="UniProtKB-KW"/>
</dbReference>
<keyword evidence="5" id="KW-0217">Developmental protein</keyword>
<evidence type="ECO:0000313" key="12">
    <source>
        <dbReference type="Proteomes" id="UP000504618"/>
    </source>
</evidence>
<dbReference type="InterPro" id="IPR016024">
    <property type="entry name" value="ARM-type_fold"/>
</dbReference>
<comment type="subcellular location">
    <subcellularLocation>
        <location evidence="1">Cytoplasm</location>
        <location evidence="1">Myofibril</location>
        <location evidence="1">Sarcomere</location>
        <location evidence="1">A band</location>
    </subcellularLocation>
    <subcellularLocation>
        <location evidence="2">Cytoplasm</location>
        <location evidence="2">Myofibril</location>
        <location evidence="2">Sarcomere</location>
        <location evidence="2">Z line</location>
    </subcellularLocation>
    <subcellularLocation>
        <location evidence="3">Cytoplasm</location>
        <location evidence="3">Perinuclear region</location>
    </subcellularLocation>
</comment>